<organism evidence="1 2">
    <name type="scientific">Shewanella surugensis</name>
    <dbReference type="NCBI Taxonomy" id="212020"/>
    <lineage>
        <taxon>Bacteria</taxon>
        <taxon>Pseudomonadati</taxon>
        <taxon>Pseudomonadota</taxon>
        <taxon>Gammaproteobacteria</taxon>
        <taxon>Alteromonadales</taxon>
        <taxon>Shewanellaceae</taxon>
        <taxon>Shewanella</taxon>
    </lineage>
</organism>
<evidence type="ECO:0000313" key="2">
    <source>
        <dbReference type="Proteomes" id="UP001203423"/>
    </source>
</evidence>
<keyword evidence="2" id="KW-1185">Reference proteome</keyword>
<comment type="caution">
    <text evidence="1">The sequence shown here is derived from an EMBL/GenBank/DDBJ whole genome shotgun (WGS) entry which is preliminary data.</text>
</comment>
<evidence type="ECO:0008006" key="3">
    <source>
        <dbReference type="Google" id="ProtNLM"/>
    </source>
</evidence>
<proteinExistence type="predicted"/>
<dbReference type="EMBL" id="JAKIKS010000109">
    <property type="protein sequence ID" value="MCL1126829.1"/>
    <property type="molecule type" value="Genomic_DNA"/>
</dbReference>
<reference evidence="1 2" key="1">
    <citation type="submission" date="2022-01" db="EMBL/GenBank/DDBJ databases">
        <title>Whole genome-based taxonomy of the Shewanellaceae.</title>
        <authorList>
            <person name="Martin-Rodriguez A.J."/>
        </authorList>
    </citation>
    <scope>NUCLEOTIDE SEQUENCE [LARGE SCALE GENOMIC DNA]</scope>
    <source>
        <strain evidence="1 2">DSM 17177</strain>
    </source>
</reference>
<gene>
    <name evidence="1" type="ORF">L2764_20670</name>
</gene>
<dbReference type="RefSeq" id="WP_248942240.1">
    <property type="nucleotide sequence ID" value="NZ_JAKIKS010000109.1"/>
</dbReference>
<dbReference type="Proteomes" id="UP001203423">
    <property type="component" value="Unassembled WGS sequence"/>
</dbReference>
<accession>A0ABT0LGL2</accession>
<name>A0ABT0LGL2_9GAMM</name>
<protein>
    <recommendedName>
        <fullName evidence="3">DUF1249 domain-containing protein</fullName>
    </recommendedName>
</protein>
<sequence>MSLVAQEIQFLDGYMIEGTKGLSLVNYHRNNTFHTTCSPEMKMLVNCDKQWVLAKAFQQDNPPIYLSIPRSDHPITNGMEKELNHVLNQWLKELIAEGHGHHWK</sequence>
<evidence type="ECO:0000313" key="1">
    <source>
        <dbReference type="EMBL" id="MCL1126829.1"/>
    </source>
</evidence>